<evidence type="ECO:0000313" key="3">
    <source>
        <dbReference type="Proteomes" id="UP001305414"/>
    </source>
</evidence>
<dbReference type="EMBL" id="JAWHQM010000042">
    <property type="protein sequence ID" value="KAK5634567.1"/>
    <property type="molecule type" value="Genomic_DNA"/>
</dbReference>
<accession>A0AAN7Z9F7</accession>
<evidence type="ECO:0000256" key="1">
    <source>
        <dbReference type="SAM" id="MobiDB-lite"/>
    </source>
</evidence>
<name>A0AAN7Z9F7_9PEZI</name>
<feature type="region of interest" description="Disordered" evidence="1">
    <location>
        <begin position="19"/>
        <end position="44"/>
    </location>
</feature>
<feature type="compositionally biased region" description="Basic and acidic residues" evidence="1">
    <location>
        <begin position="19"/>
        <end position="30"/>
    </location>
</feature>
<comment type="caution">
    <text evidence="2">The sequence shown here is derived from an EMBL/GenBank/DDBJ whole genome shotgun (WGS) entry which is preliminary data.</text>
</comment>
<proteinExistence type="predicted"/>
<sequence length="146" mass="16907">MSATNTVLKAEKPVRQRKEFPLVESRNRIEKKSKKKMRRTAKKPISRKAYKANFLLDHYCSNCQHDLTELLDHYCSCSHGDTWRACRHEFELGDDHWCPSSDVLDQDVLDEFDFRAQNRQAEVLHESALLDGGENATLVPNNDEST</sequence>
<gene>
    <name evidence="2" type="ORF">RRF57_010280</name>
</gene>
<organism evidence="2 3">
    <name type="scientific">Xylaria bambusicola</name>
    <dbReference type="NCBI Taxonomy" id="326684"/>
    <lineage>
        <taxon>Eukaryota</taxon>
        <taxon>Fungi</taxon>
        <taxon>Dikarya</taxon>
        <taxon>Ascomycota</taxon>
        <taxon>Pezizomycotina</taxon>
        <taxon>Sordariomycetes</taxon>
        <taxon>Xylariomycetidae</taxon>
        <taxon>Xylariales</taxon>
        <taxon>Xylariaceae</taxon>
        <taxon>Xylaria</taxon>
    </lineage>
</organism>
<reference evidence="2 3" key="1">
    <citation type="submission" date="2023-10" db="EMBL/GenBank/DDBJ databases">
        <title>Draft genome sequence of Xylaria bambusicola isolate GMP-LS, the root and basal stem rot pathogen of sugarcane in Indonesia.</title>
        <authorList>
            <person name="Selvaraj P."/>
            <person name="Muralishankar V."/>
            <person name="Muruganantham S."/>
            <person name="Sp S."/>
            <person name="Haryani S."/>
            <person name="Lau K.J.X."/>
            <person name="Naqvi N.I."/>
        </authorList>
    </citation>
    <scope>NUCLEOTIDE SEQUENCE [LARGE SCALE GENOMIC DNA]</scope>
    <source>
        <strain evidence="2">GMP-LS</strain>
    </source>
</reference>
<keyword evidence="3" id="KW-1185">Reference proteome</keyword>
<dbReference type="Proteomes" id="UP001305414">
    <property type="component" value="Unassembled WGS sequence"/>
</dbReference>
<feature type="compositionally biased region" description="Basic residues" evidence="1">
    <location>
        <begin position="31"/>
        <end position="44"/>
    </location>
</feature>
<dbReference type="AlphaFoldDB" id="A0AAN7Z9F7"/>
<evidence type="ECO:0000313" key="2">
    <source>
        <dbReference type="EMBL" id="KAK5634567.1"/>
    </source>
</evidence>
<protein>
    <submittedName>
        <fullName evidence="2">Uncharacterized protein</fullName>
    </submittedName>
</protein>